<dbReference type="PANTHER" id="PTHR13847:SF289">
    <property type="entry name" value="GLYCINE OXIDASE"/>
    <property type="match status" value="1"/>
</dbReference>
<evidence type="ECO:0000259" key="2">
    <source>
        <dbReference type="Pfam" id="PF01266"/>
    </source>
</evidence>
<dbReference type="SUPFAM" id="SSF54373">
    <property type="entry name" value="FAD-linked reductases, C-terminal domain"/>
    <property type="match status" value="1"/>
</dbReference>
<evidence type="ECO:0000256" key="1">
    <source>
        <dbReference type="ARBA" id="ARBA00023002"/>
    </source>
</evidence>
<protein>
    <submittedName>
        <fullName evidence="3">FAD-dependent oxidoreductase</fullName>
    </submittedName>
</protein>
<evidence type="ECO:0000313" key="3">
    <source>
        <dbReference type="EMBL" id="AJP70996.1"/>
    </source>
</evidence>
<reference evidence="3 4" key="1">
    <citation type="journal article" date="2015" name="Int. J. Syst. Evol. Microbiol.">
        <title>Sphingomonas hengshuiensis sp. nov., isolated from lake wetland.</title>
        <authorList>
            <person name="Wei S."/>
            <person name="Wang T."/>
            <person name="Liu H."/>
            <person name="Zhang C."/>
            <person name="Guo J."/>
            <person name="Wang Q."/>
            <person name="Liang K."/>
            <person name="Zhang Z."/>
        </authorList>
    </citation>
    <scope>NUCLEOTIDE SEQUENCE [LARGE SCALE GENOMIC DNA]</scope>
    <source>
        <strain evidence="3 4">WHSC-8</strain>
    </source>
</reference>
<dbReference type="EMBL" id="CP010836">
    <property type="protein sequence ID" value="AJP70996.1"/>
    <property type="molecule type" value="Genomic_DNA"/>
</dbReference>
<proteinExistence type="predicted"/>
<dbReference type="Pfam" id="PF01266">
    <property type="entry name" value="DAO"/>
    <property type="match status" value="1"/>
</dbReference>
<organism evidence="3 4">
    <name type="scientific">Sphingomonas hengshuiensis</name>
    <dbReference type="NCBI Taxonomy" id="1609977"/>
    <lineage>
        <taxon>Bacteria</taxon>
        <taxon>Pseudomonadati</taxon>
        <taxon>Pseudomonadota</taxon>
        <taxon>Alphaproteobacteria</taxon>
        <taxon>Sphingomonadales</taxon>
        <taxon>Sphingomonadaceae</taxon>
        <taxon>Sphingomonas</taxon>
    </lineage>
</organism>
<gene>
    <name evidence="3" type="ORF">TS85_02910</name>
</gene>
<dbReference type="GO" id="GO:0016491">
    <property type="term" value="F:oxidoreductase activity"/>
    <property type="evidence" value="ECO:0007669"/>
    <property type="project" value="UniProtKB-KW"/>
</dbReference>
<sequence>MPNGNSQCGALVIGGGIVGLSCALALQSRGIATHLVAPASMIGTASWGNAGHIATEQVEPLASLGTVRSLPRRLFARGGPVSLPPGEVGAWLPFALRLLAAARPSSFRRGSAALAAGLAEAMPAWRRLVRQIGAEDLLAEDGHFVMWESAASAARGRASWASAPIGTATVRDATGDELARIGSLVRVPIAGGVRFTGSGQIADPTALAAALEAALLAAGATRRAGQVLALAQRDDGSIEATLAQGGAIVAKRVVVAGGAASGDLLRPLGHRVPLIAERGYHIQSEAPGWPATLPPVVFEDRAMIVTRFRTGLRAASFTEFGAVATPADPRKWARLHAHASDLGLPIGEDAARWMGARPTLPDYLPAIGRSRRMANLFYAFGHQHLGLTLGPLTGELIGALATGDAPAVRLEPFDLDRFERR</sequence>
<dbReference type="OrthoDB" id="9805337at2"/>
<evidence type="ECO:0000313" key="4">
    <source>
        <dbReference type="Proteomes" id="UP000032300"/>
    </source>
</evidence>
<dbReference type="Gene3D" id="3.50.50.60">
    <property type="entry name" value="FAD/NAD(P)-binding domain"/>
    <property type="match status" value="2"/>
</dbReference>
<accession>A0A7U4J684</accession>
<dbReference type="PANTHER" id="PTHR13847">
    <property type="entry name" value="SARCOSINE DEHYDROGENASE-RELATED"/>
    <property type="match status" value="1"/>
</dbReference>
<dbReference type="Gene3D" id="3.30.9.10">
    <property type="entry name" value="D-Amino Acid Oxidase, subunit A, domain 2"/>
    <property type="match status" value="1"/>
</dbReference>
<dbReference type="AlphaFoldDB" id="A0A7U4J684"/>
<dbReference type="InterPro" id="IPR006076">
    <property type="entry name" value="FAD-dep_OxRdtase"/>
</dbReference>
<dbReference type="InterPro" id="IPR036188">
    <property type="entry name" value="FAD/NAD-bd_sf"/>
</dbReference>
<dbReference type="SUPFAM" id="SSF51905">
    <property type="entry name" value="FAD/NAD(P)-binding domain"/>
    <property type="match status" value="1"/>
</dbReference>
<keyword evidence="1" id="KW-0560">Oxidoreductase</keyword>
<keyword evidence="4" id="KW-1185">Reference proteome</keyword>
<dbReference type="KEGG" id="sphi:TS85_02910"/>
<dbReference type="RefSeq" id="WP_044330319.1">
    <property type="nucleotide sequence ID" value="NZ_CP010836.1"/>
</dbReference>
<dbReference type="GO" id="GO:0005737">
    <property type="term" value="C:cytoplasm"/>
    <property type="evidence" value="ECO:0007669"/>
    <property type="project" value="TreeGrafter"/>
</dbReference>
<name>A0A7U4J684_9SPHN</name>
<dbReference type="Proteomes" id="UP000032300">
    <property type="component" value="Chromosome"/>
</dbReference>
<feature type="domain" description="FAD dependent oxidoreductase" evidence="2">
    <location>
        <begin position="11"/>
        <end position="399"/>
    </location>
</feature>
<reference evidence="3 4" key="2">
    <citation type="submission" date="2015-02" db="EMBL/GenBank/DDBJ databases">
        <title>The complete genome of Sphingomonas hengshuiensis sp. WHSC-8 isolated from soil of Hengshui Lake.</title>
        <authorList>
            <person name="Wei S."/>
            <person name="Guo J."/>
            <person name="Su C."/>
            <person name="Wu R."/>
            <person name="Zhang Z."/>
            <person name="Liang K."/>
            <person name="Li H."/>
            <person name="Wang T."/>
            <person name="Liu H."/>
            <person name="Zhang C."/>
            <person name="Li Z."/>
            <person name="Wang Q."/>
            <person name="Meng J."/>
        </authorList>
    </citation>
    <scope>NUCLEOTIDE SEQUENCE [LARGE SCALE GENOMIC DNA]</scope>
    <source>
        <strain evidence="3 4">WHSC-8</strain>
    </source>
</reference>